<reference evidence="2" key="1">
    <citation type="submission" date="2018-10" db="EMBL/GenBank/DDBJ databases">
        <authorList>
            <person name="Gruber-Vodicka H."/>
            <person name="Jaeckle O."/>
        </authorList>
    </citation>
    <scope>NUCLEOTIDE SEQUENCE</scope>
</reference>
<proteinExistence type="predicted"/>
<dbReference type="PANTHER" id="PTHR42663:SF6">
    <property type="entry name" value="HYDROLASE C777.06C-RELATED"/>
    <property type="match status" value="1"/>
</dbReference>
<dbReference type="SMART" id="SM00849">
    <property type="entry name" value="Lactamase_B"/>
    <property type="match status" value="1"/>
</dbReference>
<feature type="domain" description="Metallo-beta-lactamase" evidence="1">
    <location>
        <begin position="34"/>
        <end position="228"/>
    </location>
</feature>
<dbReference type="CDD" id="cd16279">
    <property type="entry name" value="metallo-hydrolase-like_MBL-fold"/>
    <property type="match status" value="1"/>
</dbReference>
<sequence>MQITILGCGGSGGVPTISHGWGTCDPSNLRNRRRRPAILVQSSATEILVDTPPDLRDQLLDVGIRRLDAVLYTHAHADHVHGLDDLREINRAMQAAVPVYAAPDALQQIVQRFKYAFLSAPETSVTTSLYQPALRPEPIVGPFRIGGMTVVPFEQDHGFSTTLGFRFGSMAYSTDLVALSEKAFAILTGIKVWVVSCFTVHEHKTHASLDTVLQWAQRIQPHRTILTHMGPSLDYVTLKTHLPPAVEPAFDGMVVEV</sequence>
<dbReference type="PANTHER" id="PTHR42663">
    <property type="entry name" value="HYDROLASE C777.06C-RELATED-RELATED"/>
    <property type="match status" value="1"/>
</dbReference>
<organism evidence="2">
    <name type="scientific">invertebrate metagenome</name>
    <dbReference type="NCBI Taxonomy" id="1711999"/>
    <lineage>
        <taxon>unclassified sequences</taxon>
        <taxon>metagenomes</taxon>
        <taxon>organismal metagenomes</taxon>
    </lineage>
</organism>
<dbReference type="GO" id="GO:0016787">
    <property type="term" value="F:hydrolase activity"/>
    <property type="evidence" value="ECO:0007669"/>
    <property type="project" value="UniProtKB-KW"/>
</dbReference>
<protein>
    <submittedName>
        <fullName evidence="2">Metal-dependent hydrolases of the beta-lactamase superfamily I PhnP protein</fullName>
    </submittedName>
</protein>
<dbReference type="InterPro" id="IPR001279">
    <property type="entry name" value="Metallo-B-lactamas"/>
</dbReference>
<dbReference type="SUPFAM" id="SSF56281">
    <property type="entry name" value="Metallo-hydrolase/oxidoreductase"/>
    <property type="match status" value="1"/>
</dbReference>
<dbReference type="AlphaFoldDB" id="A0A484H4D3"/>
<evidence type="ECO:0000313" key="2">
    <source>
        <dbReference type="EMBL" id="VBB68539.1"/>
    </source>
</evidence>
<dbReference type="Pfam" id="PF12706">
    <property type="entry name" value="Lactamase_B_2"/>
    <property type="match status" value="1"/>
</dbReference>
<evidence type="ECO:0000259" key="1">
    <source>
        <dbReference type="SMART" id="SM00849"/>
    </source>
</evidence>
<keyword evidence="2" id="KW-0378">Hydrolase</keyword>
<dbReference type="EMBL" id="LR026963">
    <property type="protein sequence ID" value="VBB68539.1"/>
    <property type="molecule type" value="Genomic_DNA"/>
</dbReference>
<dbReference type="Gene3D" id="3.60.15.10">
    <property type="entry name" value="Ribonuclease Z/Hydroxyacylglutathione hydrolase-like"/>
    <property type="match status" value="1"/>
</dbReference>
<gene>
    <name evidence="2" type="ORF">RIEGSTA812A_PEG_12</name>
</gene>
<name>A0A484H4D3_9ZZZZ</name>
<accession>A0A484H4D3</accession>
<dbReference type="InterPro" id="IPR036866">
    <property type="entry name" value="RibonucZ/Hydroxyglut_hydro"/>
</dbReference>